<dbReference type="PROSITE" id="PS00671">
    <property type="entry name" value="D_2_HYDROXYACID_DH_3"/>
    <property type="match status" value="1"/>
</dbReference>
<dbReference type="Gene3D" id="3.40.50.720">
    <property type="entry name" value="NAD(P)-binding Rossmann-like Domain"/>
    <property type="match status" value="2"/>
</dbReference>
<keyword evidence="2" id="KW-0520">NAD</keyword>
<dbReference type="InterPro" id="IPR006140">
    <property type="entry name" value="D-isomer_DH_NAD-bd"/>
</dbReference>
<gene>
    <name evidence="4" type="ORF">FJM65_02380</name>
</gene>
<accession>A0A501WGC3</accession>
<dbReference type="Proteomes" id="UP000316727">
    <property type="component" value="Unassembled WGS sequence"/>
</dbReference>
<dbReference type="CDD" id="cd12164">
    <property type="entry name" value="GDH_like_2"/>
    <property type="match status" value="1"/>
</dbReference>
<keyword evidence="4" id="KW-0670">Pyruvate</keyword>
<dbReference type="InterPro" id="IPR029753">
    <property type="entry name" value="D-isomer_DH_CS"/>
</dbReference>
<dbReference type="RefSeq" id="WP_140619022.1">
    <property type="nucleotide sequence ID" value="NZ_VFRQ01000001.1"/>
</dbReference>
<evidence type="ECO:0000256" key="1">
    <source>
        <dbReference type="ARBA" id="ARBA00023002"/>
    </source>
</evidence>
<dbReference type="PANTHER" id="PTHR43333:SF1">
    <property type="entry name" value="D-ISOMER SPECIFIC 2-HYDROXYACID DEHYDROGENASE NAD-BINDING DOMAIN-CONTAINING PROTEIN"/>
    <property type="match status" value="1"/>
</dbReference>
<dbReference type="SUPFAM" id="SSF52283">
    <property type="entry name" value="Formate/glycerate dehydrogenase catalytic domain-like"/>
    <property type="match status" value="1"/>
</dbReference>
<reference evidence="4 5" key="1">
    <citation type="submission" date="2019-06" db="EMBL/GenBank/DDBJ databases">
        <title>A novel bacterium of genus Pontibacter, isolated from marine sediment.</title>
        <authorList>
            <person name="Huang H."/>
            <person name="Mo K."/>
            <person name="Hu Y."/>
        </authorList>
    </citation>
    <scope>NUCLEOTIDE SEQUENCE [LARGE SCALE GENOMIC DNA]</scope>
    <source>
        <strain evidence="4 5">HB172049</strain>
    </source>
</reference>
<name>A0A501WGC3_9BACT</name>
<protein>
    <submittedName>
        <fullName evidence="4">Glyoxylate/hydroxypyruvate reductase A</fullName>
    </submittedName>
</protein>
<dbReference type="GO" id="GO:0051287">
    <property type="term" value="F:NAD binding"/>
    <property type="evidence" value="ECO:0007669"/>
    <property type="project" value="InterPro"/>
</dbReference>
<dbReference type="GO" id="GO:0016616">
    <property type="term" value="F:oxidoreductase activity, acting on the CH-OH group of donors, NAD or NADP as acceptor"/>
    <property type="evidence" value="ECO:0007669"/>
    <property type="project" value="UniProtKB-ARBA"/>
</dbReference>
<feature type="domain" description="D-isomer specific 2-hydroxyacid dehydrogenase NAD-binding" evidence="3">
    <location>
        <begin position="101"/>
        <end position="274"/>
    </location>
</feature>
<dbReference type="PANTHER" id="PTHR43333">
    <property type="entry name" value="2-HACID_DH_C DOMAIN-CONTAINING PROTEIN"/>
    <property type="match status" value="1"/>
</dbReference>
<dbReference type="SUPFAM" id="SSF51735">
    <property type="entry name" value="NAD(P)-binding Rossmann-fold domains"/>
    <property type="match status" value="1"/>
</dbReference>
<evidence type="ECO:0000256" key="2">
    <source>
        <dbReference type="ARBA" id="ARBA00023027"/>
    </source>
</evidence>
<evidence type="ECO:0000259" key="3">
    <source>
        <dbReference type="Pfam" id="PF02826"/>
    </source>
</evidence>
<dbReference type="InterPro" id="IPR036291">
    <property type="entry name" value="NAD(P)-bd_dom_sf"/>
</dbReference>
<dbReference type="AlphaFoldDB" id="A0A501WGC3"/>
<evidence type="ECO:0000313" key="5">
    <source>
        <dbReference type="Proteomes" id="UP000316727"/>
    </source>
</evidence>
<dbReference type="OrthoDB" id="9805416at2"/>
<keyword evidence="5" id="KW-1185">Reference proteome</keyword>
<comment type="caution">
    <text evidence="4">The sequence shown here is derived from an EMBL/GenBank/DDBJ whole genome shotgun (WGS) entry which is preliminary data.</text>
</comment>
<organism evidence="4 5">
    <name type="scientific">Pontibacter mangrovi</name>
    <dbReference type="NCBI Taxonomy" id="2589816"/>
    <lineage>
        <taxon>Bacteria</taxon>
        <taxon>Pseudomonadati</taxon>
        <taxon>Bacteroidota</taxon>
        <taxon>Cytophagia</taxon>
        <taxon>Cytophagales</taxon>
        <taxon>Hymenobacteraceae</taxon>
        <taxon>Pontibacter</taxon>
    </lineage>
</organism>
<proteinExistence type="predicted"/>
<sequence>MSIVILNQGKDISPWIKALQEARPSLNVEVYPEVSKPEEVTFALAWNHPLGAFNEFPNLRGISSMGAGVDHVLKDPELPAGVPISRITDEDLTNDMANFVLALVLNHTRGLAFYKLQEEKEAWQPRPYRRNEQVTVGVMGLGVLGAAAAEKLRRNGFKVAGWARTAKELEGVQAFAGDEQLDAFLATSDILVCLLPLTPETADILNKETFRKLPQGAFVINVARGQHLVEEDLVEMIDKGHLAGASLDVFRQEPLPKSHVFWQHPAIQVTPHIASVTNPASAVAQVLENYDRVNRDEAPLNVVSLEKGY</sequence>
<dbReference type="Pfam" id="PF02826">
    <property type="entry name" value="2-Hacid_dh_C"/>
    <property type="match status" value="1"/>
</dbReference>
<evidence type="ECO:0000313" key="4">
    <source>
        <dbReference type="EMBL" id="TPE46211.1"/>
    </source>
</evidence>
<keyword evidence="1" id="KW-0560">Oxidoreductase</keyword>
<dbReference type="EMBL" id="VFRQ01000001">
    <property type="protein sequence ID" value="TPE46211.1"/>
    <property type="molecule type" value="Genomic_DNA"/>
</dbReference>